<comment type="subunit">
    <text evidence="16">Interacts with SHTN1; the interaction occurs in axonal growth cones. Interacts with isoform 2 of BSG.</text>
</comment>
<dbReference type="InterPro" id="IPR013098">
    <property type="entry name" value="Ig_I-set"/>
</dbReference>
<dbReference type="GO" id="GO:0009986">
    <property type="term" value="C:cell surface"/>
    <property type="evidence" value="ECO:0007669"/>
    <property type="project" value="UniProtKB-ARBA"/>
</dbReference>
<dbReference type="Pfam" id="PF07679">
    <property type="entry name" value="I-set"/>
    <property type="match status" value="1"/>
</dbReference>
<evidence type="ECO:0000256" key="14">
    <source>
        <dbReference type="ARBA" id="ARBA00023319"/>
    </source>
</evidence>
<evidence type="ECO:0000313" key="20">
    <source>
        <dbReference type="Ensembl" id="ENSCPVP00000022241.2"/>
    </source>
</evidence>
<keyword evidence="11" id="KW-1015">Disulfide bond</keyword>
<keyword evidence="21" id="KW-1185">Reference proteome</keyword>
<dbReference type="InterPro" id="IPR003599">
    <property type="entry name" value="Ig_sub"/>
</dbReference>
<dbReference type="AlphaFoldDB" id="A0A8C3NSF2"/>
<dbReference type="GO" id="GO:0098609">
    <property type="term" value="P:cell-cell adhesion"/>
    <property type="evidence" value="ECO:0007669"/>
    <property type="project" value="TreeGrafter"/>
</dbReference>
<evidence type="ECO:0000256" key="16">
    <source>
        <dbReference type="ARBA" id="ARBA00063896"/>
    </source>
</evidence>
<reference evidence="20" key="1">
    <citation type="submission" date="2025-08" db="UniProtKB">
        <authorList>
            <consortium name="Ensembl"/>
        </authorList>
    </citation>
    <scope>IDENTIFICATION</scope>
</reference>
<feature type="transmembrane region" description="Helical" evidence="19">
    <location>
        <begin position="1055"/>
        <end position="1076"/>
    </location>
</feature>
<accession>A0A8U8C225</accession>
<proteinExistence type="inferred from homology"/>
<dbReference type="InterPro" id="IPR003598">
    <property type="entry name" value="Ig_sub2"/>
</dbReference>
<dbReference type="SMART" id="SM00408">
    <property type="entry name" value="IGc2"/>
    <property type="match status" value="4"/>
</dbReference>
<feature type="compositionally biased region" description="Pro residues" evidence="18">
    <location>
        <begin position="817"/>
        <end position="827"/>
    </location>
</feature>
<evidence type="ECO:0000256" key="6">
    <source>
        <dbReference type="ARBA" id="ARBA00022729"/>
    </source>
</evidence>
<evidence type="ECO:0000256" key="7">
    <source>
        <dbReference type="ARBA" id="ARBA00022737"/>
    </source>
</evidence>
<dbReference type="SUPFAM" id="SSF49265">
    <property type="entry name" value="Fibronectin type III"/>
    <property type="match status" value="2"/>
</dbReference>
<keyword evidence="5 19" id="KW-0812">Transmembrane</keyword>
<dbReference type="InterPro" id="IPR007110">
    <property type="entry name" value="Ig-like_dom"/>
</dbReference>
<comment type="subcellular location">
    <subcellularLocation>
        <location evidence="1">Cell membrane</location>
        <topology evidence="1">Single-pass type I membrane protein</topology>
    </subcellularLocation>
    <subcellularLocation>
        <location evidence="2">Cell projection</location>
        <location evidence="2">Growth cone</location>
    </subcellularLocation>
</comment>
<dbReference type="SMART" id="SM00409">
    <property type="entry name" value="IG"/>
    <property type="match status" value="5"/>
</dbReference>
<evidence type="ECO:0000256" key="18">
    <source>
        <dbReference type="SAM" id="MobiDB-lite"/>
    </source>
</evidence>
<feature type="region of interest" description="Disordered" evidence="18">
    <location>
        <begin position="1086"/>
        <end position="1127"/>
    </location>
</feature>
<sequence>MGWGGGLGGLQKNSGGSQGGLECLGGPGAVWGRCPPPVQQPPELTEAPPEQLVVFPSDDAVLKCAASGNPPVQFRWTRDGRPFPSPSLSPAELAGVSVSPGGGTLVINASLAGRLQGRFRCEATNALGTALSPESRVIAETPPQWPKEKVTPVQVEEGDPVVLPCEPPPSAVPPRIYWLNSRIVHIAQDARVSMGQDGFLYFANAQVGDSHPDYICHAHYLGPRTIIQKEPLVLRVTPSNSVKSRPPRLVVPRDPQPTHVALRGETLVLECIAEGLPTPWVWWRRLNAPLPPGRAVLDNFNHTLRLLNVSEADDGDYECAATNGLGTARRSHRVTEHWAVGLNRVSGGRAYPGPGRRLDCQVGGKPRPRVSWSLNGVPIDELPDPGRRTLRDGALILSRLEPNDSMVAQCEASNSHGRLLANAFVYVVELPVQILTPDSALYTVVENQTAFLHCRAFGAPAPTPALQDDRAFAFTNGSLRLGRRRPLGGASACTRAVAHSNASVSARLDVRAATRIEVPPQSVTAKKGETVTFTCGATWDPGLEPRGLLWLRDGSPVLESADSDKFSVAGDTLTVAGVDYPDQGRFRCRAWTRLDAAEAEAELRVVGRPGPVQDVQVREPSERQVRLSWTPGEEHNSPVEKFVVEQEEGIFSPGRFEEVLTVPGVQPWAQLALSPYGRYRFRVLAVNGYGRGEPSAPSATVSTDPAAPERYPMGVKGEGNETNNLVITWQVRGHFGGIWGILGGFRGPGGIWGAWDGPQTPPVPLVYPENVGVEILNSTSVRVTWSLSRASSDLRGHLRGYRVLYWRDGWVGEHPRPPGSPEPPPQPGALTVPGEAGGALLGALQPWSRYRLQVLVFNGRGAGPPSAEIRFHTPEGVPGPPEELRVERLGDTALSLEWRRPRHPNGVLRDLGALGGDLGALGGDLGALGGTWGTLGRTGKGFGAISWYFGTEPHWEKRGRGLGVFGRSLGYLEGVFGPPDPPARPAAEEPWRSSGRANSSLGRYRLGDLRPGTSYRVQFVGRNHSGERVAFWESEVHTNGTLLPRPAGGFATEGWFIGFVSAAVLLLLLLLILCFIKRSKGGKYSVKDKEDTQVDSEARPMKDETFGEYRDGEEKASGSSGRSLGAAGAALGSDDSLAGYGGSADVQFNEDGSFIGQYSGARGTAAGSSGPASPSAAAPLD</sequence>
<keyword evidence="12" id="KW-0325">Glycoprotein</keyword>
<evidence type="ECO:0000256" key="4">
    <source>
        <dbReference type="ARBA" id="ARBA00022475"/>
    </source>
</evidence>
<dbReference type="InterPro" id="IPR036179">
    <property type="entry name" value="Ig-like_dom_sf"/>
</dbReference>
<evidence type="ECO:0000256" key="10">
    <source>
        <dbReference type="ARBA" id="ARBA00023136"/>
    </source>
</evidence>
<evidence type="ECO:0000256" key="15">
    <source>
        <dbReference type="ARBA" id="ARBA00060042"/>
    </source>
</evidence>
<evidence type="ECO:0000256" key="1">
    <source>
        <dbReference type="ARBA" id="ARBA00004251"/>
    </source>
</evidence>
<dbReference type="Gene3D" id="2.60.40.10">
    <property type="entry name" value="Immunoglobulins"/>
    <property type="match status" value="8"/>
</dbReference>
<organism evidence="20 21">
    <name type="scientific">Geospiza parvula</name>
    <name type="common">Small tree-finch</name>
    <name type="synonym">Camarhynchus parvulus</name>
    <dbReference type="NCBI Taxonomy" id="87175"/>
    <lineage>
        <taxon>Eukaryota</taxon>
        <taxon>Metazoa</taxon>
        <taxon>Chordata</taxon>
        <taxon>Craniata</taxon>
        <taxon>Vertebrata</taxon>
        <taxon>Euteleostomi</taxon>
        <taxon>Archelosauria</taxon>
        <taxon>Archosauria</taxon>
        <taxon>Dinosauria</taxon>
        <taxon>Saurischia</taxon>
        <taxon>Theropoda</taxon>
        <taxon>Coelurosauria</taxon>
        <taxon>Aves</taxon>
        <taxon>Neognathae</taxon>
        <taxon>Neoaves</taxon>
        <taxon>Telluraves</taxon>
        <taxon>Australaves</taxon>
        <taxon>Passeriformes</taxon>
        <taxon>Thraupidae</taxon>
        <taxon>Camarhynchus</taxon>
    </lineage>
</organism>
<dbReference type="Pfam" id="PF13927">
    <property type="entry name" value="Ig_3"/>
    <property type="match status" value="3"/>
</dbReference>
<keyword evidence="8" id="KW-0130">Cell adhesion</keyword>
<evidence type="ECO:0000256" key="8">
    <source>
        <dbReference type="ARBA" id="ARBA00022889"/>
    </source>
</evidence>
<dbReference type="PROSITE" id="PS50853">
    <property type="entry name" value="FN3"/>
    <property type="match status" value="2"/>
</dbReference>
<dbReference type="Ensembl" id="ENSCPVT00000023221.2">
    <property type="protein sequence ID" value="ENSCPVP00000022241.2"/>
    <property type="gene ID" value="ENSCPVG00000015918.2"/>
</dbReference>
<dbReference type="FunFam" id="2.60.40.10:FF:000005">
    <property type="entry name" value="Neuronal cell adhesion molecule"/>
    <property type="match status" value="1"/>
</dbReference>
<keyword evidence="6" id="KW-0732">Signal</keyword>
<keyword evidence="13" id="KW-0966">Cell projection</keyword>
<feature type="region of interest" description="Disordered" evidence="18">
    <location>
        <begin position="815"/>
        <end position="835"/>
    </location>
</feature>
<keyword evidence="4" id="KW-1003">Cell membrane</keyword>
<dbReference type="InterPro" id="IPR003961">
    <property type="entry name" value="FN3_dom"/>
</dbReference>
<reference evidence="20" key="2">
    <citation type="submission" date="2025-09" db="UniProtKB">
        <authorList>
            <consortium name="Ensembl"/>
        </authorList>
    </citation>
    <scope>IDENTIFICATION</scope>
</reference>
<evidence type="ECO:0000256" key="12">
    <source>
        <dbReference type="ARBA" id="ARBA00023180"/>
    </source>
</evidence>
<dbReference type="GO" id="GO:0061564">
    <property type="term" value="P:axon development"/>
    <property type="evidence" value="ECO:0007669"/>
    <property type="project" value="UniProtKB-ARBA"/>
</dbReference>
<keyword evidence="10 19" id="KW-0472">Membrane</keyword>
<evidence type="ECO:0000256" key="9">
    <source>
        <dbReference type="ARBA" id="ARBA00022989"/>
    </source>
</evidence>
<keyword evidence="14" id="KW-0393">Immunoglobulin domain</keyword>
<dbReference type="GO" id="GO:0005886">
    <property type="term" value="C:plasma membrane"/>
    <property type="evidence" value="ECO:0007669"/>
    <property type="project" value="UniProtKB-SubCell"/>
</dbReference>
<evidence type="ECO:0000313" key="21">
    <source>
        <dbReference type="Proteomes" id="UP000694382"/>
    </source>
</evidence>
<dbReference type="Pfam" id="PF00041">
    <property type="entry name" value="fn3"/>
    <property type="match status" value="2"/>
</dbReference>
<keyword evidence="7" id="KW-0677">Repeat</keyword>
<evidence type="ECO:0000256" key="3">
    <source>
        <dbReference type="ARBA" id="ARBA00008588"/>
    </source>
</evidence>
<dbReference type="InterPro" id="IPR036116">
    <property type="entry name" value="FN3_sf"/>
</dbReference>
<evidence type="ECO:0000256" key="19">
    <source>
        <dbReference type="SAM" id="Phobius"/>
    </source>
</evidence>
<dbReference type="InterPro" id="IPR026966">
    <property type="entry name" value="Neurofascin/L1/NrCAM_C"/>
</dbReference>
<dbReference type="Pfam" id="PF13882">
    <property type="entry name" value="Bravo_FIGEY"/>
    <property type="match status" value="1"/>
</dbReference>
<evidence type="ECO:0000256" key="17">
    <source>
        <dbReference type="ARBA" id="ARBA00074488"/>
    </source>
</evidence>
<dbReference type="PANTHER" id="PTHR44170">
    <property type="entry name" value="PROTEIN SIDEKICK"/>
    <property type="match status" value="1"/>
</dbReference>
<comment type="similarity">
    <text evidence="3">Belongs to the immunoglobulin superfamily. L1/neurofascin/NgCAM family.</text>
</comment>
<evidence type="ECO:0000256" key="5">
    <source>
        <dbReference type="ARBA" id="ARBA00022692"/>
    </source>
</evidence>
<dbReference type="GO" id="GO:0030426">
    <property type="term" value="C:growth cone"/>
    <property type="evidence" value="ECO:0007669"/>
    <property type="project" value="UniProtKB-SubCell"/>
</dbReference>
<dbReference type="FunFam" id="2.60.40.10:FF:000057">
    <property type="entry name" value="neural cell adhesion molecule L1"/>
    <property type="match status" value="1"/>
</dbReference>
<evidence type="ECO:0000256" key="13">
    <source>
        <dbReference type="ARBA" id="ARBA00023273"/>
    </source>
</evidence>
<evidence type="ECO:0000256" key="11">
    <source>
        <dbReference type="ARBA" id="ARBA00023157"/>
    </source>
</evidence>
<comment type="function">
    <text evidence="15">Neural cell adhesion molecule involved in the dynamics of cell adhesion and in the generation of transmembrane signals at tyrosine kinase receptors. During brain development, critical in multiple processes, including neuronal migration, axonal growth and fasciculation, and synaptogenesis. In the mature brain, plays a role in the dynamics of neuronal structure and function, including synaptic plasticity.</text>
</comment>
<dbReference type="PROSITE" id="PS50835">
    <property type="entry name" value="IG_LIKE"/>
    <property type="match status" value="5"/>
</dbReference>
<keyword evidence="9 19" id="KW-1133">Transmembrane helix</keyword>
<name>A0A8C3NSF2_GEOPR</name>
<dbReference type="PANTHER" id="PTHR44170:SF44">
    <property type="entry name" value="L1 CELL ADHESION MOLECULE"/>
    <property type="match status" value="1"/>
</dbReference>
<protein>
    <recommendedName>
        <fullName evidence="17">Neural cell adhesion molecule L1</fullName>
    </recommendedName>
</protein>
<dbReference type="CDD" id="cd00063">
    <property type="entry name" value="FN3"/>
    <property type="match status" value="2"/>
</dbReference>
<feature type="region of interest" description="Disordered" evidence="18">
    <location>
        <begin position="1"/>
        <end position="21"/>
    </location>
</feature>
<feature type="compositionally biased region" description="Basic and acidic residues" evidence="18">
    <location>
        <begin position="1086"/>
        <end position="1116"/>
    </location>
</feature>
<dbReference type="FunFam" id="2.60.40.10:FF:000357">
    <property type="entry name" value="Fc receptor like 1"/>
    <property type="match status" value="1"/>
</dbReference>
<dbReference type="FunFam" id="2.60.40.10:FF:000028">
    <property type="entry name" value="Neuronal cell adhesion molecule"/>
    <property type="match status" value="1"/>
</dbReference>
<dbReference type="InterPro" id="IPR013783">
    <property type="entry name" value="Ig-like_fold"/>
</dbReference>
<feature type="compositionally biased region" description="Low complexity" evidence="18">
    <location>
        <begin position="1117"/>
        <end position="1127"/>
    </location>
</feature>
<dbReference type="CDD" id="cd05845">
    <property type="entry name" value="IgI_2_L1-CAM_like"/>
    <property type="match status" value="1"/>
</dbReference>
<feature type="region of interest" description="Disordered" evidence="18">
    <location>
        <begin position="1160"/>
        <end position="1181"/>
    </location>
</feature>
<evidence type="ECO:0000256" key="2">
    <source>
        <dbReference type="ARBA" id="ARBA00004624"/>
    </source>
</evidence>
<dbReference type="FunFam" id="2.60.40.10:FF:000038">
    <property type="entry name" value="Neuronal cell adhesion molecule"/>
    <property type="match status" value="1"/>
</dbReference>
<dbReference type="SMART" id="SM00060">
    <property type="entry name" value="FN3"/>
    <property type="match status" value="3"/>
</dbReference>
<dbReference type="Proteomes" id="UP000694382">
    <property type="component" value="Unassembled WGS sequence"/>
</dbReference>
<accession>A0A8C3NSF2</accession>
<dbReference type="SUPFAM" id="SSF48726">
    <property type="entry name" value="Immunoglobulin"/>
    <property type="match status" value="5"/>
</dbReference>